<proteinExistence type="predicted"/>
<keyword evidence="3" id="KW-1185">Reference proteome</keyword>
<dbReference type="PROSITE" id="PS51154">
    <property type="entry name" value="MACRO"/>
    <property type="match status" value="1"/>
</dbReference>
<keyword evidence="2" id="KW-0378">Hydrolase</keyword>
<evidence type="ECO:0000259" key="1">
    <source>
        <dbReference type="PROSITE" id="PS51154"/>
    </source>
</evidence>
<dbReference type="Gene3D" id="3.40.220.10">
    <property type="entry name" value="Leucine Aminopeptidase, subunit E, domain 1"/>
    <property type="match status" value="1"/>
</dbReference>
<dbReference type="PANTHER" id="PTHR11106">
    <property type="entry name" value="GANGLIOSIDE INDUCED DIFFERENTIATION ASSOCIATED PROTEIN 2-RELATED"/>
    <property type="match status" value="1"/>
</dbReference>
<dbReference type="Pfam" id="PF01661">
    <property type="entry name" value="Macro"/>
    <property type="match status" value="1"/>
</dbReference>
<feature type="domain" description="Macro" evidence="1">
    <location>
        <begin position="68"/>
        <end position="256"/>
    </location>
</feature>
<name>A0A926D6H9_9FIRM</name>
<comment type="caution">
    <text evidence="2">The sequence shown here is derived from an EMBL/GenBank/DDBJ whole genome shotgun (WGS) entry which is preliminary data.</text>
</comment>
<protein>
    <submittedName>
        <fullName evidence="2">Protein-ADP-ribose hydrolase</fullName>
    </submittedName>
</protein>
<evidence type="ECO:0000313" key="2">
    <source>
        <dbReference type="EMBL" id="MBC8532288.1"/>
    </source>
</evidence>
<dbReference type="InterPro" id="IPR002589">
    <property type="entry name" value="Macro_dom"/>
</dbReference>
<dbReference type="EMBL" id="JACRSR010000006">
    <property type="protein sequence ID" value="MBC8532288.1"/>
    <property type="molecule type" value="Genomic_DNA"/>
</dbReference>
<dbReference type="SMART" id="SM00506">
    <property type="entry name" value="A1pp"/>
    <property type="match status" value="1"/>
</dbReference>
<dbReference type="PANTHER" id="PTHR11106:SF27">
    <property type="entry name" value="MACRO DOMAIN-CONTAINING PROTEIN"/>
    <property type="match status" value="1"/>
</dbReference>
<dbReference type="Proteomes" id="UP000623172">
    <property type="component" value="Unassembled WGS sequence"/>
</dbReference>
<gene>
    <name evidence="2" type="ORF">H8696_10575</name>
</gene>
<reference evidence="2" key="1">
    <citation type="submission" date="2020-08" db="EMBL/GenBank/DDBJ databases">
        <title>Genome public.</title>
        <authorList>
            <person name="Liu C."/>
            <person name="Sun Q."/>
        </authorList>
    </citation>
    <scope>NUCLEOTIDE SEQUENCE</scope>
    <source>
        <strain evidence="2">NSJ-53</strain>
    </source>
</reference>
<dbReference type="RefSeq" id="WP_249317400.1">
    <property type="nucleotide sequence ID" value="NZ_JACRSR010000006.1"/>
</dbReference>
<accession>A0A926D6H9</accession>
<evidence type="ECO:0000313" key="3">
    <source>
        <dbReference type="Proteomes" id="UP000623172"/>
    </source>
</evidence>
<dbReference type="SUPFAM" id="SSF52949">
    <property type="entry name" value="Macro domain-like"/>
    <property type="match status" value="1"/>
</dbReference>
<organism evidence="2 3">
    <name type="scientific">Gehongia tenuis</name>
    <dbReference type="NCBI Taxonomy" id="2763655"/>
    <lineage>
        <taxon>Bacteria</taxon>
        <taxon>Bacillati</taxon>
        <taxon>Bacillota</taxon>
        <taxon>Clostridia</taxon>
        <taxon>Christensenellales</taxon>
        <taxon>Christensenellaceae</taxon>
        <taxon>Gehongia</taxon>
    </lineage>
</organism>
<sequence length="256" mass="28477">MTHDEKRHYLLKTLLQERGDPLPIPADGESQRRLLRALLNVRRPAPVSDAFLQVQDEYLAERLAQRGVTDSANLVPTAEGFCLWRGDITALRADAIVNAANSGMLGCFVPCHGCIDNAIHTYAGIELRLFMAQLMAGQGEEPVGRARISPAFNLPSQYVLHTVGPMVSGRLTPHHESQLASCYRTCLALADENGLQSLAFCCISTGEFLFPPLRAAEIALGTVRDYRAQTQSKMKVIFNVFQESDEQIYRRLLQRH</sequence>
<dbReference type="GO" id="GO:0016787">
    <property type="term" value="F:hydrolase activity"/>
    <property type="evidence" value="ECO:0007669"/>
    <property type="project" value="UniProtKB-KW"/>
</dbReference>
<dbReference type="CDD" id="cd02908">
    <property type="entry name" value="Macro_OAADPr_deacetylase"/>
    <property type="match status" value="1"/>
</dbReference>
<dbReference type="AlphaFoldDB" id="A0A926D6H9"/>
<dbReference type="InterPro" id="IPR043472">
    <property type="entry name" value="Macro_dom-like"/>
</dbReference>
<dbReference type="NCBIfam" id="NF003163">
    <property type="entry name" value="PRK04143.1"/>
    <property type="match status" value="1"/>
</dbReference>